<dbReference type="OrthoDB" id="110368at2759"/>
<accession>A0A9P6P045</accession>
<keyword evidence="3" id="KW-1185">Reference proteome</keyword>
<reference evidence="2" key="1">
    <citation type="submission" date="2013-11" db="EMBL/GenBank/DDBJ databases">
        <title>Genome sequence of the fusiform rust pathogen reveals effectors for host alternation and coevolution with pine.</title>
        <authorList>
            <consortium name="DOE Joint Genome Institute"/>
            <person name="Smith K."/>
            <person name="Pendleton A."/>
            <person name="Kubisiak T."/>
            <person name="Anderson C."/>
            <person name="Salamov A."/>
            <person name="Aerts A."/>
            <person name="Riley R."/>
            <person name="Clum A."/>
            <person name="Lindquist E."/>
            <person name="Ence D."/>
            <person name="Campbell M."/>
            <person name="Kronenberg Z."/>
            <person name="Feau N."/>
            <person name="Dhillon B."/>
            <person name="Hamelin R."/>
            <person name="Burleigh J."/>
            <person name="Smith J."/>
            <person name="Yandell M."/>
            <person name="Nelson C."/>
            <person name="Grigoriev I."/>
            <person name="Davis J."/>
        </authorList>
    </citation>
    <scope>NUCLEOTIDE SEQUENCE</scope>
    <source>
        <strain evidence="2">G11</strain>
    </source>
</reference>
<gene>
    <name evidence="2" type="ORF">CROQUDRAFT_85672</name>
</gene>
<name>A0A9P6P045_9BASI</name>
<evidence type="ECO:0000313" key="2">
    <source>
        <dbReference type="EMBL" id="KAG0152555.1"/>
    </source>
</evidence>
<feature type="compositionally biased region" description="Polar residues" evidence="1">
    <location>
        <begin position="102"/>
        <end position="115"/>
    </location>
</feature>
<evidence type="ECO:0000313" key="3">
    <source>
        <dbReference type="Proteomes" id="UP000886653"/>
    </source>
</evidence>
<comment type="caution">
    <text evidence="2">The sequence shown here is derived from an EMBL/GenBank/DDBJ whole genome shotgun (WGS) entry which is preliminary data.</text>
</comment>
<proteinExistence type="predicted"/>
<organism evidence="2 3">
    <name type="scientific">Cronartium quercuum f. sp. fusiforme G11</name>
    <dbReference type="NCBI Taxonomy" id="708437"/>
    <lineage>
        <taxon>Eukaryota</taxon>
        <taxon>Fungi</taxon>
        <taxon>Dikarya</taxon>
        <taxon>Basidiomycota</taxon>
        <taxon>Pucciniomycotina</taxon>
        <taxon>Pucciniomycetes</taxon>
        <taxon>Pucciniales</taxon>
        <taxon>Coleosporiaceae</taxon>
        <taxon>Cronartium</taxon>
    </lineage>
</organism>
<evidence type="ECO:0000256" key="1">
    <source>
        <dbReference type="SAM" id="MobiDB-lite"/>
    </source>
</evidence>
<dbReference type="Proteomes" id="UP000886653">
    <property type="component" value="Unassembled WGS sequence"/>
</dbReference>
<protein>
    <submittedName>
        <fullName evidence="2">Uncharacterized protein</fullName>
    </submittedName>
</protein>
<feature type="region of interest" description="Disordered" evidence="1">
    <location>
        <begin position="68"/>
        <end position="115"/>
    </location>
</feature>
<dbReference type="EMBL" id="MU167208">
    <property type="protein sequence ID" value="KAG0152555.1"/>
    <property type="molecule type" value="Genomic_DNA"/>
</dbReference>
<feature type="compositionally biased region" description="Pro residues" evidence="1">
    <location>
        <begin position="75"/>
        <end position="97"/>
    </location>
</feature>
<sequence>MDIDFNSLSTASAQKFPDEFYRQTCFSSKISSRCLHPYNDTHNSRSGRFQCPNAAASLRAKIDFLKNKHSHPSHVPHPPADPPAPALAQPLPFPLPTTPTSQHVTELPTTPSTQPLATRASISAAFSEYASLPNPIYYDLPGAGDSDATTACSHCGWYNSGSNYGDKHGFPLLPRPIPLARSGFDGTPGIGGLITKKWEGWMIMQGDRQTTLDEPISLNGTILGRYNLILGMSWLNKHHAWVGGLGRALISCWDYQGYWDWVMLP</sequence>
<dbReference type="AlphaFoldDB" id="A0A9P6P045"/>